<dbReference type="Proteomes" id="UP000078070">
    <property type="component" value="Chromosome"/>
</dbReference>
<dbReference type="PANTHER" id="PTHR10728:SF40">
    <property type="entry name" value="PATATIN FAMILY PROTEIN"/>
    <property type="match status" value="1"/>
</dbReference>
<dbReference type="STRING" id="1821621.A8C75_00175"/>
<dbReference type="RefSeq" id="WP_067376408.1">
    <property type="nucleotide sequence ID" value="NZ_CP015839.1"/>
</dbReference>
<dbReference type="SUPFAM" id="SSF52151">
    <property type="entry name" value="FabD/lysophospholipase-like"/>
    <property type="match status" value="1"/>
</dbReference>
<keyword evidence="2" id="KW-0472">Membrane</keyword>
<evidence type="ECO:0000256" key="2">
    <source>
        <dbReference type="SAM" id="Phobius"/>
    </source>
</evidence>
<dbReference type="PANTHER" id="PTHR10728">
    <property type="entry name" value="CYTOSOLIC PHOSPHOLIPASE A2"/>
    <property type="match status" value="1"/>
</dbReference>
<organism evidence="4 5">
    <name type="scientific">Marinobacterium aestuarii</name>
    <dbReference type="NCBI Taxonomy" id="1821621"/>
    <lineage>
        <taxon>Bacteria</taxon>
        <taxon>Pseudomonadati</taxon>
        <taxon>Pseudomonadota</taxon>
        <taxon>Gammaproteobacteria</taxon>
        <taxon>Oceanospirillales</taxon>
        <taxon>Oceanospirillaceae</taxon>
        <taxon>Marinobacterium</taxon>
    </lineage>
</organism>
<dbReference type="OrthoDB" id="100544at2"/>
<evidence type="ECO:0000256" key="1">
    <source>
        <dbReference type="ARBA" id="ARBA00023098"/>
    </source>
</evidence>
<feature type="domain" description="PNPLA" evidence="3">
    <location>
        <begin position="51"/>
        <end position="107"/>
    </location>
</feature>
<feature type="transmembrane region" description="Helical" evidence="2">
    <location>
        <begin position="239"/>
        <end position="262"/>
    </location>
</feature>
<feature type="transmembrane region" description="Helical" evidence="2">
    <location>
        <begin position="143"/>
        <end position="171"/>
    </location>
</feature>
<dbReference type="GO" id="GO:0004623">
    <property type="term" value="F:phospholipase A2 activity"/>
    <property type="evidence" value="ECO:0007669"/>
    <property type="project" value="TreeGrafter"/>
</dbReference>
<feature type="transmembrane region" description="Helical" evidence="2">
    <location>
        <begin position="200"/>
        <end position="227"/>
    </location>
</feature>
<accession>A0A1A9ET02</accession>
<keyword evidence="5" id="KW-1185">Reference proteome</keyword>
<gene>
    <name evidence="4" type="ORF">A8C75_00175</name>
</gene>
<evidence type="ECO:0000313" key="5">
    <source>
        <dbReference type="Proteomes" id="UP000078070"/>
    </source>
</evidence>
<dbReference type="GO" id="GO:0046475">
    <property type="term" value="P:glycerophospholipid catabolic process"/>
    <property type="evidence" value="ECO:0007669"/>
    <property type="project" value="TreeGrafter"/>
</dbReference>
<dbReference type="GO" id="GO:0005829">
    <property type="term" value="C:cytosol"/>
    <property type="evidence" value="ECO:0007669"/>
    <property type="project" value="TreeGrafter"/>
</dbReference>
<dbReference type="EMBL" id="CP015839">
    <property type="protein sequence ID" value="ANG61025.1"/>
    <property type="molecule type" value="Genomic_DNA"/>
</dbReference>
<protein>
    <recommendedName>
        <fullName evidence="3">PNPLA domain-containing protein</fullName>
    </recommendedName>
</protein>
<reference evidence="5" key="1">
    <citation type="submission" date="2016-05" db="EMBL/GenBank/DDBJ databases">
        <authorList>
            <person name="Baek K."/>
            <person name="Yang S.-J."/>
        </authorList>
    </citation>
    <scope>NUCLEOTIDE SEQUENCE [LARGE SCALE GENOMIC DNA]</scope>
    <source>
        <strain evidence="5">ST58-10</strain>
    </source>
</reference>
<dbReference type="InterPro" id="IPR016035">
    <property type="entry name" value="Acyl_Trfase/lysoPLipase"/>
</dbReference>
<feature type="transmembrane region" description="Helical" evidence="2">
    <location>
        <begin position="282"/>
        <end position="298"/>
    </location>
</feature>
<keyword evidence="2" id="KW-1133">Transmembrane helix</keyword>
<dbReference type="Pfam" id="PF01734">
    <property type="entry name" value="Patatin"/>
    <property type="match status" value="1"/>
</dbReference>
<evidence type="ECO:0000313" key="4">
    <source>
        <dbReference type="EMBL" id="ANG61025.1"/>
    </source>
</evidence>
<evidence type="ECO:0000259" key="3">
    <source>
        <dbReference type="Pfam" id="PF01734"/>
    </source>
</evidence>
<dbReference type="InterPro" id="IPR002641">
    <property type="entry name" value="PNPLA_dom"/>
</dbReference>
<reference evidence="4 5" key="2">
    <citation type="journal article" date="2018" name="Int. J. Syst. Evol. Microbiol.">
        <title>Marinobacterium aestuarii sp. nov., a benzene-degrading marine bacterium isolated from estuary sediment.</title>
        <authorList>
            <person name="Bae S.S."/>
            <person name="Jung J."/>
            <person name="Chung D."/>
            <person name="Baek K."/>
        </authorList>
    </citation>
    <scope>NUCLEOTIDE SEQUENCE [LARGE SCALE GENOMIC DNA]</scope>
    <source>
        <strain evidence="4 5">ST58-10</strain>
    </source>
</reference>
<feature type="transmembrane region" description="Helical" evidence="2">
    <location>
        <begin position="337"/>
        <end position="356"/>
    </location>
</feature>
<keyword evidence="2" id="KW-0812">Transmembrane</keyword>
<sequence length="698" mass="75442">MNDLGSGDLASPEAPRYTRDFDAVQREERQWIRQRRRATGTVPDDAPVVGLALSGGGIRSATFNLGILQALSRRGLLPQVDYLSSVSGGGYIASSLSWLRSHFPLRQHRDVGAAPLAEGGGTVLDWLRAQGNYLINGRGFSGWTLGAAILAGSLLNLIVLLPLLLGLVALASTNWTERQWPTWLHLPGAKVIAGHDGFMLLFWAGPLCLGLYLATTLLFALSSAPVLERRLPMDRLRTLMGALLAAAVITTGIGLLPVFTGLEESVLHYFDHQGLAGLSRHLTYLGPLLIGALVVRAARASRVGSLAVVGVSLLCYGLLTLLYHLSAHTGLVGSAAFYGWLGLSLTLALVCNINSLSLHSYYRGRLAHAYLPEVAAAGSGEDPLHFRLADVRPDSGAALHLINCTLNTSSSRREKQRSRRGESLVLSPLYCGSAATGFRHCDDYLGGNLSLSTAFSISGAAVDPNTYVTSSRALSFLMTLLNLRLGYWARNPAAEGRRGWLPGWYRYMFRELTGRGLAETEAEIHLSDGGHFENLGLYELVRRRCRYIVVCDAGADPDGTLFDLGRAIQRVRADFGVEVELGIEALHHGDPAPGPACLPGRIRYADGSQGEVLYIKTALCANLSADIYAYWRANPSFPNQATADQFFDEMQFDSYRQLGLELMSGLLADGDDTFEALFARLQGTDIADKSVASVPASR</sequence>
<dbReference type="AlphaFoldDB" id="A0A1A9ET02"/>
<dbReference type="KEGG" id="mars:A8C75_00175"/>
<dbReference type="Gene3D" id="3.40.1090.10">
    <property type="entry name" value="Cytosolic phospholipase A2 catalytic domain"/>
    <property type="match status" value="1"/>
</dbReference>
<keyword evidence="1" id="KW-0443">Lipid metabolism</keyword>
<feature type="transmembrane region" description="Helical" evidence="2">
    <location>
        <begin position="305"/>
        <end position="325"/>
    </location>
</feature>
<name>A0A1A9ET02_9GAMM</name>
<proteinExistence type="predicted"/>